<protein>
    <submittedName>
        <fullName evidence="1">Uncharacterized protein</fullName>
    </submittedName>
</protein>
<sequence>MIKVKTKLNVDLKARGRKVISSVTEVDLGDDRPVRPKLHRVTKLMALAIRFQEMLRTGEAHDLTDLARMGKVSQPRMSQIMGLNLLAPDIQRELLDLPPQGRGKPFLHEKRIRPITAILDWAEQRRAWAEMLTQQAEFESATEAS</sequence>
<organism evidence="1 2">
    <name type="scientific">Rubripirellula amarantea</name>
    <dbReference type="NCBI Taxonomy" id="2527999"/>
    <lineage>
        <taxon>Bacteria</taxon>
        <taxon>Pseudomonadati</taxon>
        <taxon>Planctomycetota</taxon>
        <taxon>Planctomycetia</taxon>
        <taxon>Pirellulales</taxon>
        <taxon>Pirellulaceae</taxon>
        <taxon>Rubripirellula</taxon>
    </lineage>
</organism>
<reference evidence="1 2" key="1">
    <citation type="submission" date="2019-02" db="EMBL/GenBank/DDBJ databases">
        <title>Deep-cultivation of Planctomycetes and their phenomic and genomic characterization uncovers novel biology.</title>
        <authorList>
            <person name="Wiegand S."/>
            <person name="Jogler M."/>
            <person name="Boedeker C."/>
            <person name="Pinto D."/>
            <person name="Vollmers J."/>
            <person name="Rivas-Marin E."/>
            <person name="Kohn T."/>
            <person name="Peeters S.H."/>
            <person name="Heuer A."/>
            <person name="Rast P."/>
            <person name="Oberbeckmann S."/>
            <person name="Bunk B."/>
            <person name="Jeske O."/>
            <person name="Meyerdierks A."/>
            <person name="Storesund J.E."/>
            <person name="Kallscheuer N."/>
            <person name="Luecker S."/>
            <person name="Lage O.M."/>
            <person name="Pohl T."/>
            <person name="Merkel B.J."/>
            <person name="Hornburger P."/>
            <person name="Mueller R.-W."/>
            <person name="Bruemmer F."/>
            <person name="Labrenz M."/>
            <person name="Spormann A.M."/>
            <person name="Op Den Camp H."/>
            <person name="Overmann J."/>
            <person name="Amann R."/>
            <person name="Jetten M.S.M."/>
            <person name="Mascher T."/>
            <person name="Medema M.H."/>
            <person name="Devos D.P."/>
            <person name="Kaster A.-K."/>
            <person name="Ovreas L."/>
            <person name="Rohde M."/>
            <person name="Galperin M.Y."/>
            <person name="Jogler C."/>
        </authorList>
    </citation>
    <scope>NUCLEOTIDE SEQUENCE [LARGE SCALE GENOMIC DNA]</scope>
    <source>
        <strain evidence="1 2">Pla22</strain>
    </source>
</reference>
<evidence type="ECO:0000313" key="2">
    <source>
        <dbReference type="Proteomes" id="UP000316598"/>
    </source>
</evidence>
<dbReference type="Proteomes" id="UP000316598">
    <property type="component" value="Unassembled WGS sequence"/>
</dbReference>
<gene>
    <name evidence="1" type="ORF">Pla22_38530</name>
</gene>
<proteinExistence type="predicted"/>
<accession>A0A5C5WKE8</accession>
<comment type="caution">
    <text evidence="1">The sequence shown here is derived from an EMBL/GenBank/DDBJ whole genome shotgun (WGS) entry which is preliminary data.</text>
</comment>
<keyword evidence="2" id="KW-1185">Reference proteome</keyword>
<dbReference type="EMBL" id="SJPI01000002">
    <property type="protein sequence ID" value="TWT51077.1"/>
    <property type="molecule type" value="Genomic_DNA"/>
</dbReference>
<dbReference type="AlphaFoldDB" id="A0A5C5WKE8"/>
<name>A0A5C5WKE8_9BACT</name>
<evidence type="ECO:0000313" key="1">
    <source>
        <dbReference type="EMBL" id="TWT51077.1"/>
    </source>
</evidence>